<name>A0A0S4U0T4_RALSL</name>
<dbReference type="AlphaFoldDB" id="A0A0S4U0T4"/>
<organism evidence="1">
    <name type="scientific">Ralstonia solanacearum</name>
    <name type="common">Pseudomonas solanacearum</name>
    <dbReference type="NCBI Taxonomy" id="305"/>
    <lineage>
        <taxon>Bacteria</taxon>
        <taxon>Pseudomonadati</taxon>
        <taxon>Pseudomonadota</taxon>
        <taxon>Betaproteobacteria</taxon>
        <taxon>Burkholderiales</taxon>
        <taxon>Burkholderiaceae</taxon>
        <taxon>Ralstonia</taxon>
        <taxon>Ralstonia solanacearum species complex</taxon>
    </lineage>
</organism>
<evidence type="ECO:0008006" key="2">
    <source>
        <dbReference type="Google" id="ProtNLM"/>
    </source>
</evidence>
<dbReference type="Gene3D" id="2.180.10.10">
    <property type="entry name" value="RHS repeat-associated core"/>
    <property type="match status" value="1"/>
</dbReference>
<dbReference type="PANTHER" id="PTHR32305:SF15">
    <property type="entry name" value="PROTEIN RHSA-RELATED"/>
    <property type="match status" value="1"/>
</dbReference>
<protein>
    <recommendedName>
        <fullName evidence="2">RHS repeat-associated core domain-containing protein</fullName>
    </recommendedName>
</protein>
<dbReference type="InterPro" id="IPR050708">
    <property type="entry name" value="T6SS_VgrG/RHS"/>
</dbReference>
<gene>
    <name evidence="1" type="ORF">RUN39_v1_2760008</name>
</gene>
<dbReference type="NCBIfam" id="TIGR03696">
    <property type="entry name" value="Rhs_assc_core"/>
    <property type="match status" value="1"/>
</dbReference>
<dbReference type="PANTHER" id="PTHR32305">
    <property type="match status" value="1"/>
</dbReference>
<evidence type="ECO:0000313" key="1">
    <source>
        <dbReference type="EMBL" id="CUV15892.1"/>
    </source>
</evidence>
<dbReference type="InterPro" id="IPR022385">
    <property type="entry name" value="Rhs_assc_core"/>
</dbReference>
<dbReference type="EMBL" id="LN899819">
    <property type="protein sequence ID" value="CUV15892.1"/>
    <property type="molecule type" value="Genomic_DNA"/>
</dbReference>
<dbReference type="PRINTS" id="PR00394">
    <property type="entry name" value="RHSPROTEIN"/>
</dbReference>
<accession>A0A0S4U0T4</accession>
<reference evidence="1" key="1">
    <citation type="submission" date="2015-10" db="EMBL/GenBank/DDBJ databases">
        <authorList>
            <person name="Gilbert D.G."/>
        </authorList>
    </citation>
    <scope>NUCLEOTIDE SEQUENCE</scope>
    <source>
        <strain evidence="1">Phyl III-seqv23</strain>
    </source>
</reference>
<proteinExistence type="predicted"/>
<sequence>MDTLAPNGRAVTHTEYGPYGELVKSQGRAEYRADFGYAGMQYHAASGMYLTQYRAYDPGTGRWVSRDPIGELGGINLYAYVGGNPISLTDRRGLATREQINAAVQILRETFPEVLAASPNSITGVAGLSGVLGNELGGKTDLSGNIQYNADHYGADGVPVDEVELDNFLQTIAHEMQHLNESSRDRIGINIGEWIRNITRNDCWSIEDQIDRNADVMYKQTRNGFRRRLGL</sequence>